<evidence type="ECO:0000313" key="1">
    <source>
        <dbReference type="EMBL" id="SOC26630.1"/>
    </source>
</evidence>
<dbReference type="EMBL" id="OBMM01000005">
    <property type="protein sequence ID" value="SOC26630.1"/>
    <property type="molecule type" value="Genomic_DNA"/>
</dbReference>
<name>A0A285TSS1_9PROT</name>
<protein>
    <submittedName>
        <fullName evidence="1">Uncharacterized protein</fullName>
    </submittedName>
</protein>
<reference evidence="1 2" key="1">
    <citation type="submission" date="2017-08" db="EMBL/GenBank/DDBJ databases">
        <authorList>
            <person name="de Groot N.N."/>
        </authorList>
    </citation>
    <scope>NUCLEOTIDE SEQUENCE [LARGE SCALE GENOMIC DNA]</scope>
    <source>
        <strain evidence="1 2">USBA 78</strain>
    </source>
</reference>
<gene>
    <name evidence="1" type="ORF">SAMN05428964_105149</name>
</gene>
<evidence type="ECO:0000313" key="2">
    <source>
        <dbReference type="Proteomes" id="UP000219068"/>
    </source>
</evidence>
<organism evidence="1 2">
    <name type="scientific">Thalassospira xiamenensis</name>
    <dbReference type="NCBI Taxonomy" id="220697"/>
    <lineage>
        <taxon>Bacteria</taxon>
        <taxon>Pseudomonadati</taxon>
        <taxon>Pseudomonadota</taxon>
        <taxon>Alphaproteobacteria</taxon>
        <taxon>Rhodospirillales</taxon>
        <taxon>Thalassospiraceae</taxon>
        <taxon>Thalassospira</taxon>
    </lineage>
</organism>
<dbReference type="AlphaFoldDB" id="A0A285TSS1"/>
<dbReference type="Proteomes" id="UP000219068">
    <property type="component" value="Unassembled WGS sequence"/>
</dbReference>
<sequence length="206" mass="22416">MAEQTNDAEPPDLLQVFYSNAAAGMPDTDDKKAVAIHMIRNVQNVLVKLNAALEKVLVSLQNATHDISVSMWERPDTGDETENDFGFGGINLSSKLGHLYGTLKITVTPLENDSIEFGISQSLSHNVGDGASNEQVYQRLGYVFLSMVCHEMVREGADCTRIASDSATSRIMTPPNVDEVIDELVAQWVTDCSSLTLPDNDAALMP</sequence>
<accession>A0A285TSS1</accession>
<proteinExistence type="predicted"/>
<dbReference type="RefSeq" id="WP_142994547.1">
    <property type="nucleotide sequence ID" value="NZ_OBMM01000005.1"/>
</dbReference>